<accession>A0A7R9PVN8</accession>
<proteinExistence type="predicted"/>
<keyword evidence="2" id="KW-1185">Reference proteome</keyword>
<organism evidence="1">
    <name type="scientific">Medioppia subpectinata</name>
    <dbReference type="NCBI Taxonomy" id="1979941"/>
    <lineage>
        <taxon>Eukaryota</taxon>
        <taxon>Metazoa</taxon>
        <taxon>Ecdysozoa</taxon>
        <taxon>Arthropoda</taxon>
        <taxon>Chelicerata</taxon>
        <taxon>Arachnida</taxon>
        <taxon>Acari</taxon>
        <taxon>Acariformes</taxon>
        <taxon>Sarcoptiformes</taxon>
        <taxon>Oribatida</taxon>
        <taxon>Brachypylina</taxon>
        <taxon>Oppioidea</taxon>
        <taxon>Oppiidae</taxon>
        <taxon>Medioppia</taxon>
    </lineage>
</organism>
<evidence type="ECO:0000313" key="1">
    <source>
        <dbReference type="EMBL" id="CAD7622469.1"/>
    </source>
</evidence>
<reference evidence="1" key="1">
    <citation type="submission" date="2020-11" db="EMBL/GenBank/DDBJ databases">
        <authorList>
            <person name="Tran Van P."/>
        </authorList>
    </citation>
    <scope>NUCLEOTIDE SEQUENCE</scope>
</reference>
<gene>
    <name evidence="1" type="ORF">OSB1V03_LOCUS2932</name>
</gene>
<sequence>MIRVSLVCNPYAIRWSTARSTPPIVITEIKPVNKSITASRIAIGFLSLPKLRWPAIYSSDDRMTVISHKISIYHSEQANTCKCRIEE</sequence>
<dbReference type="EMBL" id="OC855692">
    <property type="protein sequence ID" value="CAD7622469.1"/>
    <property type="molecule type" value="Genomic_DNA"/>
</dbReference>
<name>A0A7R9PVN8_9ACAR</name>
<evidence type="ECO:0000313" key="2">
    <source>
        <dbReference type="Proteomes" id="UP000759131"/>
    </source>
</evidence>
<dbReference type="Proteomes" id="UP000759131">
    <property type="component" value="Unassembled WGS sequence"/>
</dbReference>
<dbReference type="AlphaFoldDB" id="A0A7R9PVN8"/>
<protein>
    <submittedName>
        <fullName evidence="1">Uncharacterized protein</fullName>
    </submittedName>
</protein>
<dbReference type="EMBL" id="CAJPIZ010001117">
    <property type="protein sequence ID" value="CAG2102899.1"/>
    <property type="molecule type" value="Genomic_DNA"/>
</dbReference>